<keyword evidence="3 9" id="KW-0328">Glycosyltransferase</keyword>
<feature type="binding site" evidence="9">
    <location>
        <position position="224"/>
    </location>
    <ligand>
        <name>Mg(2+)</name>
        <dbReference type="ChEBI" id="CHEBI:18420"/>
        <label>2</label>
    </ligand>
</feature>
<keyword evidence="9" id="KW-0460">Magnesium</keyword>
<comment type="cofactor">
    <cofactor evidence="9">
        <name>Mg(2+)</name>
        <dbReference type="ChEBI" id="CHEBI:18420"/>
    </cofactor>
    <text evidence="9">Binds 2 magnesium ions per monomer.</text>
</comment>
<comment type="subunit">
    <text evidence="9">Homodimer.</text>
</comment>
<reference evidence="12 13" key="1">
    <citation type="submission" date="2023-04" db="EMBL/GenBank/DDBJ databases">
        <authorList>
            <person name="Hsu D."/>
        </authorList>
    </citation>
    <scope>NUCLEOTIDE SEQUENCE [LARGE SCALE GENOMIC DNA]</scope>
    <source>
        <strain evidence="12 13">MK1</strain>
    </source>
</reference>
<dbReference type="GO" id="GO:0005829">
    <property type="term" value="C:cytosol"/>
    <property type="evidence" value="ECO:0007669"/>
    <property type="project" value="TreeGrafter"/>
</dbReference>
<dbReference type="AlphaFoldDB" id="A0AAU0UKQ3"/>
<accession>A0AAU0UKQ3</accession>
<feature type="domain" description="Glycosyl transferase family 3" evidence="10">
    <location>
        <begin position="73"/>
        <end position="324"/>
    </location>
</feature>
<dbReference type="HAMAP" id="MF_00211">
    <property type="entry name" value="TrpD"/>
    <property type="match status" value="1"/>
</dbReference>
<evidence type="ECO:0000256" key="5">
    <source>
        <dbReference type="ARBA" id="ARBA00022822"/>
    </source>
</evidence>
<dbReference type="RefSeq" id="WP_366923660.1">
    <property type="nucleotide sequence ID" value="NZ_CP121694.1"/>
</dbReference>
<comment type="caution">
    <text evidence="9">Lacks conserved residue(s) required for the propagation of feature annotation.</text>
</comment>
<dbReference type="KEGG" id="dbc:MFMK1_000570"/>
<feature type="binding site" evidence="9">
    <location>
        <position position="87"/>
    </location>
    <ligand>
        <name>5-phospho-alpha-D-ribose 1-diphosphate</name>
        <dbReference type="ChEBI" id="CHEBI:58017"/>
    </ligand>
</feature>
<dbReference type="InterPro" id="IPR005940">
    <property type="entry name" value="Anthranilate_Pribosyl_Tfrase"/>
</dbReference>
<keyword evidence="4 9" id="KW-0808">Transferase</keyword>
<evidence type="ECO:0000256" key="8">
    <source>
        <dbReference type="ARBA" id="ARBA00061188"/>
    </source>
</evidence>
<dbReference type="InterPro" id="IPR000312">
    <property type="entry name" value="Glycosyl_Trfase_fam3"/>
</dbReference>
<dbReference type="Pfam" id="PF00591">
    <property type="entry name" value="Glycos_transf_3"/>
    <property type="match status" value="1"/>
</dbReference>
<dbReference type="Proteomes" id="UP001329915">
    <property type="component" value="Chromosome"/>
</dbReference>
<dbReference type="SUPFAM" id="SSF47648">
    <property type="entry name" value="Nucleoside phosphorylase/phosphoribosyltransferase N-terminal domain"/>
    <property type="match status" value="1"/>
</dbReference>
<evidence type="ECO:0000313" key="12">
    <source>
        <dbReference type="EMBL" id="WRO20780.1"/>
    </source>
</evidence>
<evidence type="ECO:0000256" key="9">
    <source>
        <dbReference type="HAMAP-Rule" id="MF_00211"/>
    </source>
</evidence>
<feature type="binding site" evidence="9">
    <location>
        <begin position="82"/>
        <end position="83"/>
    </location>
    <ligand>
        <name>5-phospho-alpha-D-ribose 1-diphosphate</name>
        <dbReference type="ChEBI" id="CHEBI:58017"/>
    </ligand>
</feature>
<name>A0AAU0UKQ3_9FIRM</name>
<evidence type="ECO:0000313" key="13">
    <source>
        <dbReference type="Proteomes" id="UP001329915"/>
    </source>
</evidence>
<dbReference type="GO" id="GO:0004048">
    <property type="term" value="F:anthranilate phosphoribosyltransferase activity"/>
    <property type="evidence" value="ECO:0007669"/>
    <property type="project" value="UniProtKB-UniRule"/>
</dbReference>
<dbReference type="InterPro" id="IPR036320">
    <property type="entry name" value="Glycosyl_Trfase_fam3_N_dom_sf"/>
</dbReference>
<evidence type="ECO:0000256" key="3">
    <source>
        <dbReference type="ARBA" id="ARBA00022676"/>
    </source>
</evidence>
<dbReference type="GO" id="GO:0000162">
    <property type="term" value="P:L-tryptophan biosynthetic process"/>
    <property type="evidence" value="ECO:0007669"/>
    <property type="project" value="UniProtKB-UniRule"/>
</dbReference>
<feature type="binding site" evidence="9">
    <location>
        <position position="165"/>
    </location>
    <ligand>
        <name>anthranilate</name>
        <dbReference type="ChEBI" id="CHEBI:16567"/>
        <label>2</label>
    </ligand>
</feature>
<dbReference type="PANTHER" id="PTHR43285">
    <property type="entry name" value="ANTHRANILATE PHOSPHORIBOSYLTRANSFERASE"/>
    <property type="match status" value="1"/>
</dbReference>
<evidence type="ECO:0000256" key="1">
    <source>
        <dbReference type="ARBA" id="ARBA00004907"/>
    </source>
</evidence>
<feature type="binding site" evidence="9">
    <location>
        <position position="79"/>
    </location>
    <ligand>
        <name>5-phospho-alpha-D-ribose 1-diphosphate</name>
        <dbReference type="ChEBI" id="CHEBI:58017"/>
    </ligand>
</feature>
<feature type="binding site" evidence="9">
    <location>
        <position position="91"/>
    </location>
    <ligand>
        <name>Mg(2+)</name>
        <dbReference type="ChEBI" id="CHEBI:18420"/>
        <label>1</label>
    </ligand>
</feature>
<dbReference type="Gene3D" id="1.20.970.10">
    <property type="entry name" value="Transferase, Pyrimidine Nucleoside Phosphorylase, Chain C"/>
    <property type="match status" value="1"/>
</dbReference>
<dbReference type="InterPro" id="IPR017459">
    <property type="entry name" value="Glycosyl_Trfase_fam3_N_dom"/>
</dbReference>
<dbReference type="Gene3D" id="3.40.1030.10">
    <property type="entry name" value="Nucleoside phosphorylase/phosphoribosyltransferase catalytic domain"/>
    <property type="match status" value="1"/>
</dbReference>
<feature type="binding site" evidence="9">
    <location>
        <position position="119"/>
    </location>
    <ligand>
        <name>5-phospho-alpha-D-ribose 1-diphosphate</name>
        <dbReference type="ChEBI" id="CHEBI:58017"/>
    </ligand>
</feature>
<keyword evidence="6 9" id="KW-0057">Aromatic amino acid biosynthesis</keyword>
<proteinExistence type="inferred from homology"/>
<comment type="function">
    <text evidence="9">Catalyzes the transfer of the phosphoribosyl group of 5-phosphorylribose-1-pyrophosphate (PRPP) to anthranilate to yield N-(5'-phosphoribosyl)-anthranilate (PRA).</text>
</comment>
<protein>
    <recommendedName>
        <fullName evidence="9">Anthranilate phosphoribosyltransferase</fullName>
        <ecNumber evidence="9">2.4.2.18</ecNumber>
    </recommendedName>
</protein>
<evidence type="ECO:0000256" key="7">
    <source>
        <dbReference type="ARBA" id="ARBA00052328"/>
    </source>
</evidence>
<evidence type="ECO:0000256" key="6">
    <source>
        <dbReference type="ARBA" id="ARBA00023141"/>
    </source>
</evidence>
<evidence type="ECO:0000259" key="10">
    <source>
        <dbReference type="Pfam" id="PF00591"/>
    </source>
</evidence>
<comment type="catalytic activity">
    <reaction evidence="7 9">
        <text>N-(5-phospho-beta-D-ribosyl)anthranilate + diphosphate = 5-phospho-alpha-D-ribose 1-diphosphate + anthranilate</text>
        <dbReference type="Rhea" id="RHEA:11768"/>
        <dbReference type="ChEBI" id="CHEBI:16567"/>
        <dbReference type="ChEBI" id="CHEBI:18277"/>
        <dbReference type="ChEBI" id="CHEBI:33019"/>
        <dbReference type="ChEBI" id="CHEBI:58017"/>
        <dbReference type="EC" id="2.4.2.18"/>
    </reaction>
</comment>
<keyword evidence="2 9" id="KW-0028">Amino-acid biosynthesis</keyword>
<dbReference type="NCBIfam" id="TIGR01245">
    <property type="entry name" value="trpD"/>
    <property type="match status" value="1"/>
</dbReference>
<comment type="similarity">
    <text evidence="9">Belongs to the anthranilate phosphoribosyltransferase family.</text>
</comment>
<dbReference type="EC" id="2.4.2.18" evidence="9"/>
<feature type="binding site" evidence="9">
    <location>
        <begin position="107"/>
        <end position="115"/>
    </location>
    <ligand>
        <name>5-phospho-alpha-D-ribose 1-diphosphate</name>
        <dbReference type="ChEBI" id="CHEBI:58017"/>
    </ligand>
</feature>
<dbReference type="GO" id="GO:0000287">
    <property type="term" value="F:magnesium ion binding"/>
    <property type="evidence" value="ECO:0007669"/>
    <property type="project" value="UniProtKB-UniRule"/>
</dbReference>
<dbReference type="PANTHER" id="PTHR43285:SF2">
    <property type="entry name" value="ANTHRANILATE PHOSPHORIBOSYLTRANSFERASE"/>
    <property type="match status" value="1"/>
</dbReference>
<comment type="pathway">
    <text evidence="1 9">Amino-acid biosynthesis; L-tryptophan biosynthesis; L-tryptophan from chorismate: step 2/5.</text>
</comment>
<evidence type="ECO:0000259" key="11">
    <source>
        <dbReference type="Pfam" id="PF02885"/>
    </source>
</evidence>
<dbReference type="Pfam" id="PF02885">
    <property type="entry name" value="Glycos_trans_3N"/>
    <property type="match status" value="1"/>
</dbReference>
<feature type="binding site" evidence="9">
    <location>
        <position position="225"/>
    </location>
    <ligand>
        <name>Mg(2+)</name>
        <dbReference type="ChEBI" id="CHEBI:18420"/>
        <label>2</label>
    </ligand>
</feature>
<feature type="binding site" evidence="9">
    <location>
        <position position="79"/>
    </location>
    <ligand>
        <name>anthranilate</name>
        <dbReference type="ChEBI" id="CHEBI:16567"/>
        <label>1</label>
    </ligand>
</feature>
<dbReference type="EMBL" id="CP121694">
    <property type="protein sequence ID" value="WRO20780.1"/>
    <property type="molecule type" value="Genomic_DNA"/>
</dbReference>
<dbReference type="FunFam" id="3.40.1030.10:FF:000002">
    <property type="entry name" value="Anthranilate phosphoribosyltransferase"/>
    <property type="match status" value="1"/>
</dbReference>
<feature type="domain" description="Glycosyl transferase family 3 N-terminal" evidence="11">
    <location>
        <begin position="4"/>
        <end position="64"/>
    </location>
</feature>
<feature type="binding site" evidence="9">
    <location>
        <position position="225"/>
    </location>
    <ligand>
        <name>Mg(2+)</name>
        <dbReference type="ChEBI" id="CHEBI:18420"/>
        <label>1</label>
    </ligand>
</feature>
<evidence type="ECO:0000256" key="2">
    <source>
        <dbReference type="ARBA" id="ARBA00022605"/>
    </source>
</evidence>
<keyword evidence="5 9" id="KW-0822">Tryptophan biosynthesis</keyword>
<keyword evidence="9" id="KW-0479">Metal-binding</keyword>
<comment type="similarity">
    <text evidence="8">In the C-terminal section; belongs to the anthranilate phosphoribosyltransferase family.</text>
</comment>
<evidence type="ECO:0000256" key="4">
    <source>
        <dbReference type="ARBA" id="ARBA00022679"/>
    </source>
</evidence>
<keyword evidence="13" id="KW-1185">Reference proteome</keyword>
<dbReference type="InterPro" id="IPR035902">
    <property type="entry name" value="Nuc_phospho_transferase"/>
</dbReference>
<sequence length="352" mass="37150">MQRTINKLVDGQHLDKEEAQEAMSLIMTNRVTPVQVAAFITALRMKGETAAEITGCALAMRDAAIAISAKSPVVLDTCGTGGDRLGTFNISTAAAFVVAGAGVTVAKHGNRSVSSKCGSADVLEALGVRVDLIPKQVEKCLAEVGIGFFFAPTFHHAMKFAAGPRRELGFRSIFNLLGPLTNPAAAGYQVVGVYRRDVAPILAQVLLNMGSQRAMVVHGEDGMDELTLTGATYISETHDGDIINYQVTPEMFGLTRCLPEEVSGGTAKDNAIIIRQIFSGEGNLARRQIVLLNAAAALYVCGKAKDLHDGIRLAAEVIEGGKALAVLDRLTALSITLPNPGRESKALGHEVG</sequence>
<organism evidence="12 13">
    <name type="scientific">Metallumcola ferriviriculae</name>
    <dbReference type="NCBI Taxonomy" id="3039180"/>
    <lineage>
        <taxon>Bacteria</taxon>
        <taxon>Bacillati</taxon>
        <taxon>Bacillota</taxon>
        <taxon>Clostridia</taxon>
        <taxon>Neomoorellales</taxon>
        <taxon>Desulfitibacteraceae</taxon>
        <taxon>Metallumcola</taxon>
    </lineage>
</organism>
<feature type="binding site" evidence="9">
    <location>
        <position position="110"/>
    </location>
    <ligand>
        <name>anthranilate</name>
        <dbReference type="ChEBI" id="CHEBI:16567"/>
        <label>1</label>
    </ligand>
</feature>
<feature type="binding site" evidence="9">
    <location>
        <begin position="89"/>
        <end position="92"/>
    </location>
    <ligand>
        <name>5-phospho-alpha-D-ribose 1-diphosphate</name>
        <dbReference type="ChEBI" id="CHEBI:58017"/>
    </ligand>
</feature>
<gene>
    <name evidence="9 12" type="primary">trpD</name>
    <name evidence="12" type="ORF">MFMK1_000570</name>
</gene>
<dbReference type="SUPFAM" id="SSF52418">
    <property type="entry name" value="Nucleoside phosphorylase/phosphoribosyltransferase catalytic domain"/>
    <property type="match status" value="1"/>
</dbReference>